<proteinExistence type="inferred from homology"/>
<evidence type="ECO:0000256" key="2">
    <source>
        <dbReference type="ARBA" id="ARBA00007998"/>
    </source>
</evidence>
<dbReference type="STRING" id="2325.TKV_c19510"/>
<feature type="transmembrane region" description="Helical" evidence="8">
    <location>
        <begin position="193"/>
        <end position="213"/>
    </location>
</feature>
<keyword evidence="7 8" id="KW-0472">Membrane</keyword>
<dbReference type="GO" id="GO:0009847">
    <property type="term" value="P:spore germination"/>
    <property type="evidence" value="ECO:0007669"/>
    <property type="project" value="InterPro"/>
</dbReference>
<reference evidence="10" key="1">
    <citation type="journal article" date="2015" name="Genome Announc.">
        <title>Whole-Genome Sequences of 80 Environmental and Clinical Isolates of Burkholderia pseudomallei.</title>
        <authorList>
            <person name="Johnson S.L."/>
            <person name="Baker A.L."/>
            <person name="Chain P.S."/>
            <person name="Currie B.J."/>
            <person name="Daligault H.E."/>
            <person name="Davenport K.W."/>
            <person name="Davis C.B."/>
            <person name="Inglis T.J."/>
            <person name="Kaestli M."/>
            <person name="Koren S."/>
            <person name="Mayo M."/>
            <person name="Merritt A.J."/>
            <person name="Price E.P."/>
            <person name="Sarovich D.S."/>
            <person name="Warner J."/>
            <person name="Rosovitz M.J."/>
        </authorList>
    </citation>
    <scope>NUCLEOTIDE SEQUENCE [LARGE SCALE GENOMIC DNA]</scope>
    <source>
        <strain evidence="10">DSM 2030</strain>
    </source>
</reference>
<evidence type="ECO:0000256" key="6">
    <source>
        <dbReference type="ARBA" id="ARBA00022989"/>
    </source>
</evidence>
<sequence>MLKKIEKSEITSGKKLSMKQFIFLIIIIITATESVCLPSFVASYAKEDSWLSVIISTIFSAFIFLIYYKLAMIFKEQSLFEYIEKITGKFIGKIISILYLLFCLNVAFVVTRQLIEIMNTAFMPETPALVFLIVTTIPVIYAVSKGLFVIAKMNEILLPFGIFALIFLTVMSLRNVKLDNFTPILAKGILPPLIGSFPITSWILESVILLVIFPHIEQKEKTLKGGLFAIIIVGFVSLIGVLPIGIFGAETTANMQFPILEQARNIRIENYTARFDVFIVSIWITGIYIKIAVFIYFFLKGIEEIFKCDDYRFALLPMATFLSILPAYACRDIGNFLEYLKKVFTTENLIIEIIIPVLLFIIAKIKKLDKRN</sequence>
<dbReference type="KEGG" id="tki:TKV_c19510"/>
<evidence type="ECO:0000313" key="10">
    <source>
        <dbReference type="Proteomes" id="UP000029669"/>
    </source>
</evidence>
<evidence type="ECO:0000256" key="1">
    <source>
        <dbReference type="ARBA" id="ARBA00004141"/>
    </source>
</evidence>
<dbReference type="Gene3D" id="1.20.1740.10">
    <property type="entry name" value="Amino acid/polyamine transporter I"/>
    <property type="match status" value="1"/>
</dbReference>
<evidence type="ECO:0000256" key="8">
    <source>
        <dbReference type="SAM" id="Phobius"/>
    </source>
</evidence>
<keyword evidence="5 8" id="KW-0812">Transmembrane</keyword>
<keyword evidence="3" id="KW-0813">Transport</keyword>
<dbReference type="eggNOG" id="COG0531">
    <property type="taxonomic scope" value="Bacteria"/>
</dbReference>
<organism evidence="9 10">
    <name type="scientific">Thermoanaerobacter kivui</name>
    <name type="common">Acetogenium kivui</name>
    <dbReference type="NCBI Taxonomy" id="2325"/>
    <lineage>
        <taxon>Bacteria</taxon>
        <taxon>Bacillati</taxon>
        <taxon>Bacillota</taxon>
        <taxon>Clostridia</taxon>
        <taxon>Thermoanaerobacterales</taxon>
        <taxon>Thermoanaerobacteraceae</taxon>
        <taxon>Thermoanaerobacter</taxon>
    </lineage>
</organism>
<gene>
    <name evidence="9" type="primary">gerKB</name>
    <name evidence="9" type="ORF">TKV_c19510</name>
</gene>
<name>A0A097ATC9_THEKI</name>
<dbReference type="AlphaFoldDB" id="A0A097ATC9"/>
<dbReference type="Proteomes" id="UP000029669">
    <property type="component" value="Chromosome"/>
</dbReference>
<protein>
    <submittedName>
        <fullName evidence="9">Spore germination protein KB</fullName>
    </submittedName>
</protein>
<dbReference type="OrthoDB" id="1675410at2"/>
<feature type="transmembrane region" description="Helical" evidence="8">
    <location>
        <begin position="127"/>
        <end position="144"/>
    </location>
</feature>
<evidence type="ECO:0000256" key="3">
    <source>
        <dbReference type="ARBA" id="ARBA00022448"/>
    </source>
</evidence>
<dbReference type="InterPro" id="IPR004761">
    <property type="entry name" value="Spore_GerAB"/>
</dbReference>
<dbReference type="RefSeq" id="WP_049685732.1">
    <property type="nucleotide sequence ID" value="NZ_CP009170.1"/>
</dbReference>
<dbReference type="PANTHER" id="PTHR34975">
    <property type="entry name" value="SPORE GERMINATION PROTEIN A2"/>
    <property type="match status" value="1"/>
</dbReference>
<feature type="transmembrane region" description="Helical" evidence="8">
    <location>
        <begin position="156"/>
        <end position="173"/>
    </location>
</feature>
<feature type="transmembrane region" description="Helical" evidence="8">
    <location>
        <begin position="50"/>
        <end position="70"/>
    </location>
</feature>
<feature type="transmembrane region" description="Helical" evidence="8">
    <location>
        <begin position="277"/>
        <end position="299"/>
    </location>
</feature>
<evidence type="ECO:0000256" key="7">
    <source>
        <dbReference type="ARBA" id="ARBA00023136"/>
    </source>
</evidence>
<accession>A0A097ATC9</accession>
<dbReference type="Pfam" id="PF03845">
    <property type="entry name" value="Spore_permease"/>
    <property type="match status" value="1"/>
</dbReference>
<comment type="subcellular location">
    <subcellularLocation>
        <location evidence="1">Membrane</location>
        <topology evidence="1">Multi-pass membrane protein</topology>
    </subcellularLocation>
</comment>
<dbReference type="PANTHER" id="PTHR34975:SF2">
    <property type="entry name" value="SPORE GERMINATION PROTEIN A2"/>
    <property type="match status" value="1"/>
</dbReference>
<keyword evidence="4" id="KW-0309">Germination</keyword>
<dbReference type="GO" id="GO:0016020">
    <property type="term" value="C:membrane"/>
    <property type="evidence" value="ECO:0007669"/>
    <property type="project" value="UniProtKB-SubCell"/>
</dbReference>
<keyword evidence="6 8" id="KW-1133">Transmembrane helix</keyword>
<feature type="transmembrane region" description="Helical" evidence="8">
    <location>
        <begin position="21"/>
        <end position="44"/>
    </location>
</feature>
<feature type="transmembrane region" description="Helical" evidence="8">
    <location>
        <begin position="311"/>
        <end position="329"/>
    </location>
</feature>
<evidence type="ECO:0000256" key="5">
    <source>
        <dbReference type="ARBA" id="ARBA00022692"/>
    </source>
</evidence>
<dbReference type="EMBL" id="CP009170">
    <property type="protein sequence ID" value="AIS53095.1"/>
    <property type="molecule type" value="Genomic_DNA"/>
</dbReference>
<feature type="transmembrane region" description="Helical" evidence="8">
    <location>
        <begin position="349"/>
        <end position="365"/>
    </location>
</feature>
<dbReference type="HOGENOM" id="CLU_047547_1_2_9"/>
<feature type="transmembrane region" description="Helical" evidence="8">
    <location>
        <begin position="225"/>
        <end position="247"/>
    </location>
</feature>
<dbReference type="NCBIfam" id="TIGR00912">
    <property type="entry name" value="2A0309"/>
    <property type="match status" value="1"/>
</dbReference>
<feature type="transmembrane region" description="Helical" evidence="8">
    <location>
        <begin position="90"/>
        <end position="115"/>
    </location>
</feature>
<keyword evidence="10" id="KW-1185">Reference proteome</keyword>
<comment type="similarity">
    <text evidence="2">Belongs to the amino acid-polyamine-organocation (APC) superfamily. Spore germination protein (SGP) (TC 2.A.3.9) family.</text>
</comment>
<evidence type="ECO:0000256" key="4">
    <source>
        <dbReference type="ARBA" id="ARBA00022544"/>
    </source>
</evidence>
<evidence type="ECO:0000313" key="9">
    <source>
        <dbReference type="EMBL" id="AIS53095.1"/>
    </source>
</evidence>